<dbReference type="KEGG" id="eel:EUBELI_00128"/>
<dbReference type="AlphaFoldDB" id="C4Z1X4"/>
<dbReference type="Pfam" id="PF26334">
    <property type="entry name" value="Gtf3_N"/>
    <property type="match status" value="1"/>
</dbReference>
<dbReference type="RefSeq" id="WP_012738402.1">
    <property type="nucleotide sequence ID" value="NC_012778.1"/>
</dbReference>
<reference evidence="2 3" key="1">
    <citation type="journal article" date="2009" name="Proc. Natl. Acad. Sci. U.S.A.">
        <title>Characterizing a model human gut microbiota composed of members of its two dominant bacterial phyla.</title>
        <authorList>
            <person name="Mahowald M.A."/>
            <person name="Rey F.E."/>
            <person name="Seedorf H."/>
            <person name="Turnbaugh P.J."/>
            <person name="Fulton R.S."/>
            <person name="Wollam A."/>
            <person name="Shah N."/>
            <person name="Wang C."/>
            <person name="Magrini V."/>
            <person name="Wilson R.K."/>
            <person name="Cantarel B.L."/>
            <person name="Coutinho P.M."/>
            <person name="Henrissat B."/>
            <person name="Crock L.W."/>
            <person name="Russell A."/>
            <person name="Verberkmoes N.C."/>
            <person name="Hettich R.L."/>
            <person name="Gordon J.I."/>
        </authorList>
    </citation>
    <scope>NUCLEOTIDE SEQUENCE [LARGE SCALE GENOMIC DNA]</scope>
    <source>
        <strain evidence="3">ATCC 27750 / DSM 3376 / VPI C15-48 / C15-B4</strain>
    </source>
</reference>
<dbReference type="Proteomes" id="UP000001476">
    <property type="component" value="Chromosome"/>
</dbReference>
<dbReference type="GeneID" id="41357363"/>
<sequence>MGNKYYINIKMKENNNAGSKAVNDCNNILKQCGIEPYTLNIKGEGLLGKINKVFEFEKLKKIPENSVLFIQHPIYINKNYYIDVLKNTKKKKI</sequence>
<evidence type="ECO:0000259" key="1">
    <source>
        <dbReference type="Pfam" id="PF26334"/>
    </source>
</evidence>
<evidence type="ECO:0000313" key="2">
    <source>
        <dbReference type="EMBL" id="ACR71164.1"/>
    </source>
</evidence>
<dbReference type="STRING" id="515620.EUBELI_00128"/>
<protein>
    <recommendedName>
        <fullName evidence="1">Glucosyltransferase 3-like N-terminal domain-containing protein</fullName>
    </recommendedName>
</protein>
<dbReference type="EMBL" id="CP001104">
    <property type="protein sequence ID" value="ACR71164.1"/>
    <property type="molecule type" value="Genomic_DNA"/>
</dbReference>
<dbReference type="HOGENOM" id="CLU_2395310_0_0_9"/>
<name>C4Z1X4_LACE2</name>
<gene>
    <name evidence="2" type="ordered locus">EUBELI_00128</name>
</gene>
<evidence type="ECO:0000313" key="3">
    <source>
        <dbReference type="Proteomes" id="UP000001476"/>
    </source>
</evidence>
<feature type="domain" description="Glucosyltransferase 3-like N-terminal" evidence="1">
    <location>
        <begin position="4"/>
        <end position="91"/>
    </location>
</feature>
<accession>C4Z1X4</accession>
<keyword evidence="3" id="KW-1185">Reference proteome</keyword>
<dbReference type="Gene3D" id="3.40.50.2000">
    <property type="entry name" value="Glycogen Phosphorylase B"/>
    <property type="match status" value="1"/>
</dbReference>
<proteinExistence type="predicted"/>
<dbReference type="InterPro" id="IPR058591">
    <property type="entry name" value="Gtf3_N"/>
</dbReference>
<organism evidence="2 3">
    <name type="scientific">Lachnospira eligens (strain ATCC 27750 / DSM 3376 / VPI C15-48 / C15-B4)</name>
    <name type="common">Eubacterium eligens</name>
    <dbReference type="NCBI Taxonomy" id="515620"/>
    <lineage>
        <taxon>Bacteria</taxon>
        <taxon>Bacillati</taxon>
        <taxon>Bacillota</taxon>
        <taxon>Clostridia</taxon>
        <taxon>Lachnospirales</taxon>
        <taxon>Lachnospiraceae</taxon>
        <taxon>Lachnospira</taxon>
    </lineage>
</organism>